<proteinExistence type="predicted"/>
<dbReference type="Proteomes" id="UP000317421">
    <property type="component" value="Unassembled WGS sequence"/>
</dbReference>
<dbReference type="AlphaFoldDB" id="A0A5C6AIS0"/>
<dbReference type="EMBL" id="SJPR01000001">
    <property type="protein sequence ID" value="TWT99300.1"/>
    <property type="molecule type" value="Genomic_DNA"/>
</dbReference>
<sequence length="53" mass="5808">MILLSSMQTYDFASAFGGTQPSRVVSEADLSSELYDQHATDGSANRVRCFFVT</sequence>
<keyword evidence="2" id="KW-1185">Reference proteome</keyword>
<reference evidence="1 2" key="1">
    <citation type="submission" date="2019-02" db="EMBL/GenBank/DDBJ databases">
        <title>Deep-cultivation of Planctomycetes and their phenomic and genomic characterization uncovers novel biology.</title>
        <authorList>
            <person name="Wiegand S."/>
            <person name="Jogler M."/>
            <person name="Boedeker C."/>
            <person name="Pinto D."/>
            <person name="Vollmers J."/>
            <person name="Rivas-Marin E."/>
            <person name="Kohn T."/>
            <person name="Peeters S.H."/>
            <person name="Heuer A."/>
            <person name="Rast P."/>
            <person name="Oberbeckmann S."/>
            <person name="Bunk B."/>
            <person name="Jeske O."/>
            <person name="Meyerdierks A."/>
            <person name="Storesund J.E."/>
            <person name="Kallscheuer N."/>
            <person name="Luecker S."/>
            <person name="Lage O.M."/>
            <person name="Pohl T."/>
            <person name="Merkel B.J."/>
            <person name="Hornburger P."/>
            <person name="Mueller R.-W."/>
            <person name="Bruemmer F."/>
            <person name="Labrenz M."/>
            <person name="Spormann A.M."/>
            <person name="Op Den Camp H."/>
            <person name="Overmann J."/>
            <person name="Amann R."/>
            <person name="Jetten M.S.M."/>
            <person name="Mascher T."/>
            <person name="Medema M.H."/>
            <person name="Devos D.P."/>
            <person name="Kaster A.-K."/>
            <person name="Ovreas L."/>
            <person name="Rohde M."/>
            <person name="Galperin M.Y."/>
            <person name="Jogler C."/>
        </authorList>
    </citation>
    <scope>NUCLEOTIDE SEQUENCE [LARGE SCALE GENOMIC DNA]</scope>
    <source>
        <strain evidence="1 2">Pla108</strain>
    </source>
</reference>
<accession>A0A5C6AIS0</accession>
<evidence type="ECO:0000313" key="2">
    <source>
        <dbReference type="Proteomes" id="UP000317421"/>
    </source>
</evidence>
<name>A0A5C6AIS0_9BACT</name>
<comment type="caution">
    <text evidence="1">The sequence shown here is derived from an EMBL/GenBank/DDBJ whole genome shotgun (WGS) entry which is preliminary data.</text>
</comment>
<evidence type="ECO:0000313" key="1">
    <source>
        <dbReference type="EMBL" id="TWT99300.1"/>
    </source>
</evidence>
<protein>
    <submittedName>
        <fullName evidence="1">Uncharacterized protein</fullName>
    </submittedName>
</protein>
<organism evidence="1 2">
    <name type="scientific">Botrimarina colliarenosi</name>
    <dbReference type="NCBI Taxonomy" id="2528001"/>
    <lineage>
        <taxon>Bacteria</taxon>
        <taxon>Pseudomonadati</taxon>
        <taxon>Planctomycetota</taxon>
        <taxon>Planctomycetia</taxon>
        <taxon>Pirellulales</taxon>
        <taxon>Lacipirellulaceae</taxon>
        <taxon>Botrimarina</taxon>
    </lineage>
</organism>
<gene>
    <name evidence="1" type="ORF">Pla108_02350</name>
</gene>